<dbReference type="InterPro" id="IPR014960">
    <property type="entry name" value="DUF1828"/>
</dbReference>
<gene>
    <name evidence="2" type="ORF">EGT49_07850</name>
</gene>
<accession>A0A4Z0JKI5</accession>
<feature type="domain" description="DUF1828" evidence="1">
    <location>
        <begin position="36"/>
        <end position="129"/>
    </location>
</feature>
<protein>
    <submittedName>
        <fullName evidence="2">DUF1828 domain-containing protein</fullName>
    </submittedName>
</protein>
<dbReference type="EMBL" id="RKLY01000018">
    <property type="protein sequence ID" value="TGD22827.1"/>
    <property type="molecule type" value="Genomic_DNA"/>
</dbReference>
<dbReference type="OrthoDB" id="2285516at2"/>
<evidence type="ECO:0000313" key="3">
    <source>
        <dbReference type="Proteomes" id="UP000298021"/>
    </source>
</evidence>
<organism evidence="2 3">
    <name type="scientific">Companilactobacillus suantsaicola</name>
    <dbReference type="NCBI Taxonomy" id="2487723"/>
    <lineage>
        <taxon>Bacteria</taxon>
        <taxon>Bacillati</taxon>
        <taxon>Bacillota</taxon>
        <taxon>Bacilli</taxon>
        <taxon>Lactobacillales</taxon>
        <taxon>Lactobacillaceae</taxon>
        <taxon>Companilactobacillus</taxon>
    </lineage>
</organism>
<evidence type="ECO:0000313" key="2">
    <source>
        <dbReference type="EMBL" id="TGD22827.1"/>
    </source>
</evidence>
<name>A0A4Z0JKI5_9LACO</name>
<dbReference type="RefSeq" id="WP_135373153.1">
    <property type="nucleotide sequence ID" value="NZ_RKLY01000018.1"/>
</dbReference>
<evidence type="ECO:0000259" key="1">
    <source>
        <dbReference type="Pfam" id="PF08861"/>
    </source>
</evidence>
<keyword evidence="3" id="KW-1185">Reference proteome</keyword>
<sequence length="268" mass="30975">MSDNFDSTKIANEWLQSIKDQSRFIPLDGQKIRFNTPFIDPFSDEISLLIISNFDSTYTISDQGYTIWNLESRGINITKKGSTRLNLIKNILNMNQTKSNNTFDIYKTVSSRESIAQAINDVLDSVIKISDLAYSNRNNTRSIFKDDVLEYIAQNKENFSVDLGLSVKGKSNLIYDLDFVFRPQLKISKWTKLYTTLNKTTTEMIMGIWLDTENYRNQNIGNNTSFNIIVQSMDSKSERFKENLIQHNINVISFENKADFKKNFEITA</sequence>
<dbReference type="AlphaFoldDB" id="A0A4Z0JKI5"/>
<reference evidence="2 3" key="1">
    <citation type="submission" date="2018-10" db="EMBL/GenBank/DDBJ databases">
        <title>Lactobacillus sp. R7 and Lactobacillus sp. R19 isolated from fermented mustard green product of Taiwan.</title>
        <authorList>
            <person name="Lin S.-T."/>
        </authorList>
    </citation>
    <scope>NUCLEOTIDE SEQUENCE [LARGE SCALE GENOMIC DNA]</scope>
    <source>
        <strain evidence="2 3">BCRC 81127</strain>
    </source>
</reference>
<comment type="caution">
    <text evidence="2">The sequence shown here is derived from an EMBL/GenBank/DDBJ whole genome shotgun (WGS) entry which is preliminary data.</text>
</comment>
<dbReference type="Pfam" id="PF08861">
    <property type="entry name" value="DUF1828"/>
    <property type="match status" value="1"/>
</dbReference>
<proteinExistence type="predicted"/>
<dbReference type="Proteomes" id="UP000298021">
    <property type="component" value="Unassembled WGS sequence"/>
</dbReference>